<name>A0AAV4MN69_CAEEX</name>
<organism evidence="1 2">
    <name type="scientific">Caerostris extrusa</name>
    <name type="common">Bark spider</name>
    <name type="synonym">Caerostris bankana</name>
    <dbReference type="NCBI Taxonomy" id="172846"/>
    <lineage>
        <taxon>Eukaryota</taxon>
        <taxon>Metazoa</taxon>
        <taxon>Ecdysozoa</taxon>
        <taxon>Arthropoda</taxon>
        <taxon>Chelicerata</taxon>
        <taxon>Arachnida</taxon>
        <taxon>Araneae</taxon>
        <taxon>Araneomorphae</taxon>
        <taxon>Entelegynae</taxon>
        <taxon>Araneoidea</taxon>
        <taxon>Araneidae</taxon>
        <taxon>Caerostris</taxon>
    </lineage>
</organism>
<evidence type="ECO:0000313" key="1">
    <source>
        <dbReference type="EMBL" id="GIX73795.1"/>
    </source>
</evidence>
<reference evidence="1 2" key="1">
    <citation type="submission" date="2021-06" db="EMBL/GenBank/DDBJ databases">
        <title>Caerostris extrusa draft genome.</title>
        <authorList>
            <person name="Kono N."/>
            <person name="Arakawa K."/>
        </authorList>
    </citation>
    <scope>NUCLEOTIDE SEQUENCE [LARGE SCALE GENOMIC DNA]</scope>
</reference>
<sequence>MVLHVGCQRILRTSTWGISEHILRPNFKGASPLTLVLSLEERRWKGTISAFAAERGLCKILLWHQDKLMSKKDTMLPNDVLSLRCEFEIDVGPVSSQVESYTHLSPSDIETNMAEMDQACSKTATNLSTSCCPLKTALKCLYEDET</sequence>
<dbReference type="AlphaFoldDB" id="A0AAV4MN69"/>
<proteinExistence type="predicted"/>
<dbReference type="Proteomes" id="UP001054945">
    <property type="component" value="Unassembled WGS sequence"/>
</dbReference>
<accession>A0AAV4MN69</accession>
<gene>
    <name evidence="1" type="ORF">CEXT_49111</name>
</gene>
<protein>
    <submittedName>
        <fullName evidence="1">Uncharacterized protein</fullName>
    </submittedName>
</protein>
<keyword evidence="2" id="KW-1185">Reference proteome</keyword>
<evidence type="ECO:0000313" key="2">
    <source>
        <dbReference type="Proteomes" id="UP001054945"/>
    </source>
</evidence>
<dbReference type="EMBL" id="BPLR01019988">
    <property type="protein sequence ID" value="GIX73795.1"/>
    <property type="molecule type" value="Genomic_DNA"/>
</dbReference>
<comment type="caution">
    <text evidence="1">The sequence shown here is derived from an EMBL/GenBank/DDBJ whole genome shotgun (WGS) entry which is preliminary data.</text>
</comment>